<comment type="caution">
    <text evidence="1">The sequence shown here is derived from an EMBL/GenBank/DDBJ whole genome shotgun (WGS) entry which is preliminary data.</text>
</comment>
<dbReference type="Proteomes" id="UP000218139">
    <property type="component" value="Unassembled WGS sequence"/>
</dbReference>
<proteinExistence type="predicted"/>
<protein>
    <submittedName>
        <fullName evidence="1">Uncharacterized protein</fullName>
    </submittedName>
</protein>
<dbReference type="RefSeq" id="WP_086201055.1">
    <property type="nucleotide sequence ID" value="NZ_LXZG01000077.1"/>
</dbReference>
<evidence type="ECO:0000313" key="2">
    <source>
        <dbReference type="Proteomes" id="UP000218139"/>
    </source>
</evidence>
<name>A0A9X6XJD4_9LACO</name>
<organism evidence="1 2">
    <name type="scientific">Ligilactobacillus salivarius</name>
    <dbReference type="NCBI Taxonomy" id="1624"/>
    <lineage>
        <taxon>Bacteria</taxon>
        <taxon>Bacillati</taxon>
        <taxon>Bacillota</taxon>
        <taxon>Bacilli</taxon>
        <taxon>Lactobacillales</taxon>
        <taxon>Lactobacillaceae</taxon>
        <taxon>Ligilactobacillus</taxon>
    </lineage>
</organism>
<gene>
    <name evidence="1" type="ORF">A8C52_05010</name>
</gene>
<reference evidence="1 2" key="1">
    <citation type="submission" date="2016-05" db="EMBL/GenBank/DDBJ databases">
        <authorList>
            <person name="Lee J.-Y."/>
            <person name="Kim E.B."/>
            <person name="Choi Y.-J."/>
        </authorList>
    </citation>
    <scope>NUCLEOTIDE SEQUENCE [LARGE SCALE GENOMIC DNA]</scope>
    <source>
        <strain evidence="1 2">KLA006</strain>
    </source>
</reference>
<sequence length="110" mass="12898">MNENMKNMMNELRTLFPLNFGDRFSGLEVVVLDNHGFKYGRDEQFVETLVSEVKIYYKSSHIYINKIDYVRNWFEFETDESGAVDLENIETIGRIIRIIGRHLTEAVCGI</sequence>
<dbReference type="AlphaFoldDB" id="A0A9X6XJD4"/>
<dbReference type="EMBL" id="LXZO01000066">
    <property type="protein sequence ID" value="PAY48289.1"/>
    <property type="molecule type" value="Genomic_DNA"/>
</dbReference>
<accession>A0A9X6XJD4</accession>
<evidence type="ECO:0000313" key="1">
    <source>
        <dbReference type="EMBL" id="PAY48289.1"/>
    </source>
</evidence>